<evidence type="ECO:0000313" key="3">
    <source>
        <dbReference type="EMBL" id="MDL5056986.1"/>
    </source>
</evidence>
<feature type="domain" description="Glycosyltransferase subfamily 4-like N-terminal" evidence="2">
    <location>
        <begin position="92"/>
        <end position="199"/>
    </location>
</feature>
<dbReference type="Proteomes" id="UP001230986">
    <property type="component" value="Unassembled WGS sequence"/>
</dbReference>
<reference evidence="3 4" key="1">
    <citation type="submission" date="2023-06" db="EMBL/GenBank/DDBJ databases">
        <title>Whole genome sequence of Oscillatoria calcuttensis NRMC-F 0142.</title>
        <authorList>
            <person name="Shakena Fathima T."/>
            <person name="Muralitharan G."/>
            <person name="Thajuddin N."/>
        </authorList>
    </citation>
    <scope>NUCLEOTIDE SEQUENCE [LARGE SCALE GENOMIC DNA]</scope>
    <source>
        <strain evidence="3 4">NRMC-F 0142</strain>
    </source>
</reference>
<keyword evidence="4" id="KW-1185">Reference proteome</keyword>
<dbReference type="InterPro" id="IPR028098">
    <property type="entry name" value="Glyco_trans_4-like_N"/>
</dbReference>
<dbReference type="PANTHER" id="PTHR45947">
    <property type="entry name" value="SULFOQUINOVOSYL TRANSFERASE SQD2"/>
    <property type="match status" value="1"/>
</dbReference>
<dbReference type="SUPFAM" id="SSF53756">
    <property type="entry name" value="UDP-Glycosyltransferase/glycogen phosphorylase"/>
    <property type="match status" value="1"/>
</dbReference>
<evidence type="ECO:0000259" key="2">
    <source>
        <dbReference type="Pfam" id="PF13439"/>
    </source>
</evidence>
<accession>A0ABT7M1Q8</accession>
<dbReference type="GO" id="GO:0016757">
    <property type="term" value="F:glycosyltransferase activity"/>
    <property type="evidence" value="ECO:0007669"/>
    <property type="project" value="UniProtKB-KW"/>
</dbReference>
<dbReference type="Pfam" id="PF00534">
    <property type="entry name" value="Glycos_transf_1"/>
    <property type="match status" value="1"/>
</dbReference>
<dbReference type="Pfam" id="PF13439">
    <property type="entry name" value="Glyco_transf_4"/>
    <property type="match status" value="1"/>
</dbReference>
<keyword evidence="3" id="KW-0808">Transferase</keyword>
<dbReference type="Gene3D" id="3.40.50.2000">
    <property type="entry name" value="Glycogen Phosphorylase B"/>
    <property type="match status" value="2"/>
</dbReference>
<keyword evidence="3" id="KW-0328">Glycosyltransferase</keyword>
<feature type="domain" description="Glycosyl transferase family 1" evidence="1">
    <location>
        <begin position="210"/>
        <end position="377"/>
    </location>
</feature>
<gene>
    <name evidence="3" type="ORF">QQ055_05840</name>
</gene>
<dbReference type="PANTHER" id="PTHR45947:SF3">
    <property type="entry name" value="SULFOQUINOVOSYL TRANSFERASE SQD2"/>
    <property type="match status" value="1"/>
</dbReference>
<dbReference type="RefSeq" id="WP_284475430.1">
    <property type="nucleotide sequence ID" value="NZ_JASVEJ010000022.1"/>
</dbReference>
<sequence length="402" mass="44515">MNKPRHRVLLVSSQPIQNTAALRLMAVHPQLDILVAYCSLPEAQTLHTSSLQHSSEFLTQAAFDIPWLEGYPWRYIPNRSPKPNLTKPYGLINPGLVKLMSEYDCCVVYGHAFVSFWMAIAAAKLSRKPLFLTTDATYLEAPEGGNWKIPLKRQFLPALYNQVADGVLVPSSASRHFLESLGVASEKIFLTPYVVDNERIALTAAQTHKAQIRADWGIPEDAVVAIFCAKFIPRKRPLDAIQAFAKANVPNSYLVMVGVGPLDAELKAAAEQLGVADRVKFPGLIKYSRLPEAYAASDLLVFPSEHEPYGLPVNEAMICGIPVLVSDRIGATYDLVISGETGFAYPCGNVEKFAELLQELLSDRDRLVKMGKMAQKRMETWSARENVEGLILAIEKHLNPSK</sequence>
<dbReference type="InterPro" id="IPR050194">
    <property type="entry name" value="Glycosyltransferase_grp1"/>
</dbReference>
<dbReference type="InterPro" id="IPR001296">
    <property type="entry name" value="Glyco_trans_1"/>
</dbReference>
<comment type="caution">
    <text evidence="3">The sequence shown here is derived from an EMBL/GenBank/DDBJ whole genome shotgun (WGS) entry which is preliminary data.</text>
</comment>
<name>A0ABT7M1Q8_9CYAN</name>
<dbReference type="CDD" id="cd03801">
    <property type="entry name" value="GT4_PimA-like"/>
    <property type="match status" value="1"/>
</dbReference>
<protein>
    <submittedName>
        <fullName evidence="3">Glycosyltransferase family 4 protein</fullName>
        <ecNumber evidence="3">2.4.-.-</ecNumber>
    </submittedName>
</protein>
<evidence type="ECO:0000259" key="1">
    <source>
        <dbReference type="Pfam" id="PF00534"/>
    </source>
</evidence>
<organism evidence="3 4">
    <name type="scientific">Geitlerinema calcuttense NRMC-F 0142</name>
    <dbReference type="NCBI Taxonomy" id="2922238"/>
    <lineage>
        <taxon>Bacteria</taxon>
        <taxon>Bacillati</taxon>
        <taxon>Cyanobacteriota</taxon>
        <taxon>Cyanophyceae</taxon>
        <taxon>Geitlerinematales</taxon>
        <taxon>Geitlerinemataceae</taxon>
        <taxon>Geitlerinema</taxon>
    </lineage>
</organism>
<proteinExistence type="predicted"/>
<evidence type="ECO:0000313" key="4">
    <source>
        <dbReference type="Proteomes" id="UP001230986"/>
    </source>
</evidence>
<dbReference type="EMBL" id="JASVEJ010000022">
    <property type="protein sequence ID" value="MDL5056986.1"/>
    <property type="molecule type" value="Genomic_DNA"/>
</dbReference>
<dbReference type="EC" id="2.4.-.-" evidence="3"/>